<evidence type="ECO:0000256" key="12">
    <source>
        <dbReference type="ARBA" id="ARBA00029391"/>
    </source>
</evidence>
<keyword evidence="18" id="KW-1185">Reference proteome</keyword>
<comment type="function">
    <text evidence="11">Stimulates aldosterone release.</text>
</comment>
<evidence type="ECO:0000256" key="15">
    <source>
        <dbReference type="RuleBase" id="RU000411"/>
    </source>
</evidence>
<comment type="subcellular location">
    <subcellularLocation>
        <location evidence="2">Secreted</location>
    </subcellularLocation>
</comment>
<comment type="function">
    <text evidence="1">Essential component of the renin-angiotensin system (RAS), a potent regulator of blood pressure, body fluid and electrolyte homeostasis.</text>
</comment>
<proteinExistence type="inferred from homology"/>
<dbReference type="Pfam" id="PF00079">
    <property type="entry name" value="Serpin"/>
    <property type="match status" value="1"/>
</dbReference>
<keyword evidence="8" id="KW-1015">Disulfide bond</keyword>
<name>A0A5J5CSL4_9PERO</name>
<evidence type="ECO:0000256" key="4">
    <source>
        <dbReference type="ARBA" id="ARBA00015105"/>
    </source>
</evidence>
<comment type="function">
    <text evidence="12">Is a ligand for the G-protein coupled receptor MAS1. Has vasodilator and antidiuretic effects. Has an antithrombotic effect that involves MAS1-mediated release of nitric oxide from platelets.</text>
</comment>
<keyword evidence="6" id="KW-0732">Signal</keyword>
<evidence type="ECO:0000256" key="9">
    <source>
        <dbReference type="ARBA" id="ARBA00023180"/>
    </source>
</evidence>
<dbReference type="Gene3D" id="2.30.39.10">
    <property type="entry name" value="Alpha-1-antitrypsin, domain 1"/>
    <property type="match status" value="1"/>
</dbReference>
<evidence type="ECO:0000259" key="16">
    <source>
        <dbReference type="SMART" id="SM00093"/>
    </source>
</evidence>
<dbReference type="GO" id="GO:0042310">
    <property type="term" value="P:vasoconstriction"/>
    <property type="evidence" value="ECO:0007669"/>
    <property type="project" value="UniProtKB-KW"/>
</dbReference>
<comment type="function">
    <text evidence="14">Acts directly on vascular smooth muscle as a potent vasoconstrictor, affects cardiac contractility and heart rate through its action on the sympathetic nervous system, and alters renal sodium and water absorption through its ability to stimulate the zona glomerulosa cells of the adrenal cortex to synthesize and secrete aldosterone. Acts by binding to angiotensin receptors AGTR1 and AGTR2. Also binds the DEAR/FBXW7-AS1 receptor.</text>
</comment>
<dbReference type="InterPro" id="IPR023796">
    <property type="entry name" value="Serpin_dom"/>
</dbReference>
<accession>A0A5J5CSL4</accession>
<dbReference type="InterPro" id="IPR000215">
    <property type="entry name" value="Serpin_fam"/>
</dbReference>
<evidence type="ECO:0000256" key="11">
    <source>
        <dbReference type="ARBA" id="ARBA00029380"/>
    </source>
</evidence>
<dbReference type="EMBL" id="VOFY01000017">
    <property type="protein sequence ID" value="KAA8583666.1"/>
    <property type="molecule type" value="Genomic_DNA"/>
</dbReference>
<dbReference type="InterPro" id="IPR042178">
    <property type="entry name" value="Serpin_sf_1"/>
</dbReference>
<dbReference type="AlphaFoldDB" id="A0A5J5CSL4"/>
<dbReference type="GO" id="GO:0005615">
    <property type="term" value="C:extracellular space"/>
    <property type="evidence" value="ECO:0007669"/>
    <property type="project" value="InterPro"/>
</dbReference>
<dbReference type="PANTHER" id="PTHR11461:SF13">
    <property type="entry name" value="ANGIOTENSINOGEN"/>
    <property type="match status" value="1"/>
</dbReference>
<dbReference type="GO" id="GO:0042981">
    <property type="term" value="P:regulation of apoptotic process"/>
    <property type="evidence" value="ECO:0007669"/>
    <property type="project" value="TreeGrafter"/>
</dbReference>
<dbReference type="InterPro" id="IPR042185">
    <property type="entry name" value="Serpin_sf_2"/>
</dbReference>
<evidence type="ECO:0000256" key="5">
    <source>
        <dbReference type="ARBA" id="ARBA00022525"/>
    </source>
</evidence>
<evidence type="ECO:0000256" key="13">
    <source>
        <dbReference type="ARBA" id="ARBA00033182"/>
    </source>
</evidence>
<keyword evidence="10" id="KW-0839">Vasoconstrictor</keyword>
<organism evidence="17 18">
    <name type="scientific">Etheostoma spectabile</name>
    <name type="common">orangethroat darter</name>
    <dbReference type="NCBI Taxonomy" id="54343"/>
    <lineage>
        <taxon>Eukaryota</taxon>
        <taxon>Metazoa</taxon>
        <taxon>Chordata</taxon>
        <taxon>Craniata</taxon>
        <taxon>Vertebrata</taxon>
        <taxon>Euteleostomi</taxon>
        <taxon>Actinopterygii</taxon>
        <taxon>Neopterygii</taxon>
        <taxon>Teleostei</taxon>
        <taxon>Neoteleostei</taxon>
        <taxon>Acanthomorphata</taxon>
        <taxon>Eupercaria</taxon>
        <taxon>Perciformes</taxon>
        <taxon>Percoidei</taxon>
        <taxon>Percidae</taxon>
        <taxon>Etheostomatinae</taxon>
        <taxon>Etheostoma</taxon>
    </lineage>
</organism>
<evidence type="ECO:0000256" key="7">
    <source>
        <dbReference type="ARBA" id="ARBA00022858"/>
    </source>
</evidence>
<dbReference type="Gene3D" id="3.30.497.10">
    <property type="entry name" value="Antithrombin, subunit I, domain 2"/>
    <property type="match status" value="1"/>
</dbReference>
<feature type="domain" description="Serpin" evidence="16">
    <location>
        <begin position="130"/>
        <end position="496"/>
    </location>
</feature>
<dbReference type="PANTHER" id="PTHR11461">
    <property type="entry name" value="SERINE PROTEASE INHIBITOR, SERPIN"/>
    <property type="match status" value="1"/>
</dbReference>
<evidence type="ECO:0000256" key="10">
    <source>
        <dbReference type="ARBA" id="ARBA00023322"/>
    </source>
</evidence>
<protein>
    <recommendedName>
        <fullName evidence="4">Angiotensinogen</fullName>
    </recommendedName>
    <alternativeName>
        <fullName evidence="13">Serpin A8</fullName>
    </alternativeName>
</protein>
<evidence type="ECO:0000256" key="6">
    <source>
        <dbReference type="ARBA" id="ARBA00022729"/>
    </source>
</evidence>
<comment type="similarity">
    <text evidence="3 15">Belongs to the serpin family.</text>
</comment>
<keyword evidence="7" id="KW-0838">Vasoactive</keyword>
<evidence type="ECO:0000256" key="1">
    <source>
        <dbReference type="ARBA" id="ARBA00002747"/>
    </source>
</evidence>
<evidence type="ECO:0000256" key="8">
    <source>
        <dbReference type="ARBA" id="ARBA00023157"/>
    </source>
</evidence>
<dbReference type="PRINTS" id="PR00654">
    <property type="entry name" value="ANGIOTENSNGN"/>
</dbReference>
<evidence type="ECO:0000313" key="17">
    <source>
        <dbReference type="EMBL" id="KAA8583666.1"/>
    </source>
</evidence>
<evidence type="ECO:0000256" key="2">
    <source>
        <dbReference type="ARBA" id="ARBA00004613"/>
    </source>
</evidence>
<keyword evidence="5" id="KW-0964">Secreted</keyword>
<gene>
    <name evidence="17" type="ORF">FQN60_014874</name>
</gene>
<keyword evidence="9" id="KW-0325">Glycoprotein</keyword>
<evidence type="ECO:0000256" key="14">
    <source>
        <dbReference type="ARBA" id="ARBA00046068"/>
    </source>
</evidence>
<dbReference type="SUPFAM" id="SSF56574">
    <property type="entry name" value="Serpins"/>
    <property type="match status" value="1"/>
</dbReference>
<dbReference type="InterPro" id="IPR000227">
    <property type="entry name" value="Angiotensinogen"/>
</dbReference>
<dbReference type="Proteomes" id="UP000327493">
    <property type="component" value="Chromosome 17"/>
</dbReference>
<dbReference type="GO" id="GO:0004867">
    <property type="term" value="F:serine-type endopeptidase inhibitor activity"/>
    <property type="evidence" value="ECO:0007669"/>
    <property type="project" value="InterPro"/>
</dbReference>
<evidence type="ECO:0000313" key="18">
    <source>
        <dbReference type="Proteomes" id="UP000327493"/>
    </source>
</evidence>
<dbReference type="InterPro" id="IPR023795">
    <property type="entry name" value="Serpin_CS"/>
</dbReference>
<dbReference type="SMART" id="SM00093">
    <property type="entry name" value="SERPIN"/>
    <property type="match status" value="1"/>
</dbReference>
<evidence type="ECO:0000256" key="3">
    <source>
        <dbReference type="ARBA" id="ARBA00009500"/>
    </source>
</evidence>
<sequence length="670" mass="74668">MLLWLISNQGGSIAAQVKLRELKSQHLTQQQQTHTILRSPLVALLLCCYLTGSQANRVYVHPFHLFAAENVSCETLQIQTSKPLKTLSVAPLDIEILTPDSRDLLKVDTQRQNISERTAVLAELLNSLGLRMYQAVSSKQHSTNTLLSPVNTIGSLVTFYLGASKKTASSFQLLLGLSSDTDREDCVSLMDGHKVLKTLQGINSLVDDGAKDEITTQVWTFTRQDAQLSEDFIQGTQDFSDTSFIRGVDFSKPQEAEQLVNSFVEKTSDGRVKGIFKELNSSSDLLFVSSFNFQGNWRTAFQPERTSLQEFHVDEMTTVMAPLMTHTGQYYYLNDKVRRCTVVKLSLSKRSYMLLVLPHEGASLQDIESKLTTRTDVMSGWHQSLQEGLLELSLPKFSMSSVINLRDLLTNMDPEIEAKLLGSQAEFSQLSNIKPFTIDKAVNKVLFEMSEEGAEPQNKTQEEGIPVKLSINRPFFFSVIEGDFNAILMLGKITNPTLELSGLSYQVHQSGEHGDVTWLKTHLLDLRHTSCLVDREAGLPLSLPPSSIDVRLEVEEAELGRGLMPSLSLVDCKLLLAVGCPVHKCTTTLTTTDQVGGEVNKVGIVLVDELHHGRFQQLIVELQVLPHFLQLDLLPTPRHKLVNVKVILQERETTDSNISQTRGKPSDPLI</sequence>
<reference evidence="17 18" key="1">
    <citation type="submission" date="2019-08" db="EMBL/GenBank/DDBJ databases">
        <title>A chromosome-level genome assembly, high-density linkage maps, and genome scans reveal the genomic architecture of hybrid incompatibilities underlying speciation via character displacement in darters (Percidae: Etheostominae).</title>
        <authorList>
            <person name="Moran R.L."/>
            <person name="Catchen J.M."/>
            <person name="Fuller R.C."/>
        </authorList>
    </citation>
    <scope>NUCLEOTIDE SEQUENCE [LARGE SCALE GENOMIC DNA]</scope>
    <source>
        <strain evidence="17">EspeVRDwgs_2016</strain>
        <tissue evidence="17">Muscle</tissue>
    </source>
</reference>
<dbReference type="PROSITE" id="PS00284">
    <property type="entry name" value="SERPIN"/>
    <property type="match status" value="1"/>
</dbReference>
<comment type="caution">
    <text evidence="17">The sequence shown here is derived from an EMBL/GenBank/DDBJ whole genome shotgun (WGS) entry which is preliminary data.</text>
</comment>
<dbReference type="GO" id="GO:0003081">
    <property type="term" value="P:regulation of systemic arterial blood pressure by renin-angiotensin"/>
    <property type="evidence" value="ECO:0007669"/>
    <property type="project" value="InterPro"/>
</dbReference>
<dbReference type="InterPro" id="IPR036186">
    <property type="entry name" value="Serpin_sf"/>
</dbReference>